<evidence type="ECO:0000313" key="2">
    <source>
        <dbReference type="EMBL" id="RUT01659.1"/>
    </source>
</evidence>
<dbReference type="InterPro" id="IPR008407">
    <property type="entry name" value="Brnchd-chn_aa_trnsp_AzlD"/>
</dbReference>
<dbReference type="EMBL" id="RSCK01000123">
    <property type="protein sequence ID" value="RUT01659.1"/>
    <property type="molecule type" value="Genomic_DNA"/>
</dbReference>
<keyword evidence="1" id="KW-1133">Transmembrane helix</keyword>
<organism evidence="2 3">
    <name type="scientific">Chroococcidiopsis cubana SAG 39.79</name>
    <dbReference type="NCBI Taxonomy" id="388085"/>
    <lineage>
        <taxon>Bacteria</taxon>
        <taxon>Bacillati</taxon>
        <taxon>Cyanobacteriota</taxon>
        <taxon>Cyanophyceae</taxon>
        <taxon>Chroococcidiopsidales</taxon>
        <taxon>Chroococcidiopsidaceae</taxon>
        <taxon>Chroococcidiopsis</taxon>
    </lineage>
</organism>
<dbReference type="RefSeq" id="WP_106167759.1">
    <property type="nucleotide sequence ID" value="NZ_JAVKZF010000002.1"/>
</dbReference>
<feature type="transmembrane region" description="Helical" evidence="1">
    <location>
        <begin position="6"/>
        <end position="25"/>
    </location>
</feature>
<comment type="caution">
    <text evidence="2">The sequence shown here is derived from an EMBL/GenBank/DDBJ whole genome shotgun (WGS) entry which is preliminary data.</text>
</comment>
<keyword evidence="3" id="KW-1185">Reference proteome</keyword>
<protein>
    <recommendedName>
        <fullName evidence="4">Branched-chain amino acid transporter</fullName>
    </recommendedName>
</protein>
<name>A0AB37UA91_9CYAN</name>
<accession>A0AB37UA91</accession>
<evidence type="ECO:0008006" key="4">
    <source>
        <dbReference type="Google" id="ProtNLM"/>
    </source>
</evidence>
<feature type="transmembrane region" description="Helical" evidence="1">
    <location>
        <begin position="37"/>
        <end position="54"/>
    </location>
</feature>
<dbReference type="Pfam" id="PF05437">
    <property type="entry name" value="AzlD"/>
    <property type="match status" value="1"/>
</dbReference>
<proteinExistence type="predicted"/>
<reference evidence="2 3" key="1">
    <citation type="journal article" date="2019" name="Genome Biol. Evol.">
        <title>Day and night: Metabolic profiles and evolutionary relationships of six axenic non-marine cyanobacteria.</title>
        <authorList>
            <person name="Will S.E."/>
            <person name="Henke P."/>
            <person name="Boedeker C."/>
            <person name="Huang S."/>
            <person name="Brinkmann H."/>
            <person name="Rohde M."/>
            <person name="Jarek M."/>
            <person name="Friedl T."/>
            <person name="Seufert S."/>
            <person name="Schumacher M."/>
            <person name="Overmann J."/>
            <person name="Neumann-Schaal M."/>
            <person name="Petersen J."/>
        </authorList>
    </citation>
    <scope>NUCLEOTIDE SEQUENCE [LARGE SCALE GENOMIC DNA]</scope>
    <source>
        <strain evidence="2 3">SAG 39.79</strain>
    </source>
</reference>
<dbReference type="AlphaFoldDB" id="A0AB37UA91"/>
<evidence type="ECO:0000313" key="3">
    <source>
        <dbReference type="Proteomes" id="UP000282574"/>
    </source>
</evidence>
<keyword evidence="1" id="KW-0472">Membrane</keyword>
<keyword evidence="1" id="KW-0812">Transmembrane</keyword>
<evidence type="ECO:0000256" key="1">
    <source>
        <dbReference type="SAM" id="Phobius"/>
    </source>
</evidence>
<feature type="transmembrane region" description="Helical" evidence="1">
    <location>
        <begin position="60"/>
        <end position="76"/>
    </location>
</feature>
<gene>
    <name evidence="2" type="ORF">DSM107010_65030</name>
</gene>
<sequence length="99" mass="10698">MHVWWIILLAGLGTFLMRSVGIWVRTDRLQAGWLDKVGFAVILVMATSSVADLGQSTVEIWGAIAASIVVVVASIYKLPLLLRIAFGCLVFGAIASLRL</sequence>
<dbReference type="Proteomes" id="UP000282574">
    <property type="component" value="Unassembled WGS sequence"/>
</dbReference>